<dbReference type="GO" id="GO:0000272">
    <property type="term" value="P:polysaccharide catabolic process"/>
    <property type="evidence" value="ECO:0007669"/>
    <property type="project" value="InterPro"/>
</dbReference>
<comment type="caution">
    <text evidence="7">The sequence shown here is derived from an EMBL/GenBank/DDBJ whole genome shotgun (WGS) entry which is preliminary data.</text>
</comment>
<dbReference type="Pfam" id="PF00150">
    <property type="entry name" value="Cellulase"/>
    <property type="match status" value="1"/>
</dbReference>
<keyword evidence="8" id="KW-1185">Reference proteome</keyword>
<dbReference type="InterPro" id="IPR026444">
    <property type="entry name" value="Secre_tail"/>
</dbReference>
<dbReference type="SUPFAM" id="SSF50370">
    <property type="entry name" value="Ricin B-like lectins"/>
    <property type="match status" value="1"/>
</dbReference>
<dbReference type="RefSeq" id="WP_202244980.1">
    <property type="nucleotide sequence ID" value="NZ_JAESIY010000007.1"/>
</dbReference>
<dbReference type="GO" id="GO:0004553">
    <property type="term" value="F:hydrolase activity, hydrolyzing O-glycosyl compounds"/>
    <property type="evidence" value="ECO:0007669"/>
    <property type="project" value="InterPro"/>
</dbReference>
<keyword evidence="1 3" id="KW-0378">Hydrolase</keyword>
<sequence length="650" mass="71888">MMKILKRIVFILFFGLQVLAAEAWPGMPLPPLHVDGRYLVDDCGNNVVLHGVAITPSPWFNGCQYGFNSQYCTWDNYNVQGALNYNKAVMNKLTDTSSGWYLNYIRLHIDPYWTNNPGSPIPEDDISRFNFDRLVTYTNQVIVPLIEHARARGMYVILRPPGVCPQRIAVNDNYHNYLKRIWNYLSNHPSLKNADHVMFELANEPVQILGTNGQWGSTGSAHFAALKNFFQPIVNNIRSNGANNVLWIPGTGWQSHYQGYVNYPITGGSIGYAVHLYPGYWGGIRNYNAFQNAWNINVKPIADIAPIVVTETDWAPEGYGTFGVATTGTAGGNGFGANLNRILFNSGNASWNVLAPDNLLDHGDPNGGIAYGGDWQACAAPVKHWFSEYANNDLPGGSCSDNSGLVHNGIYEIEFKTTPVKVLDLQNGSDEAGAVIRPWERNGATAQRWVAKDAGNGYWRFVSLASANGKCIDLANGDTESGTAIRLWDSNGYDAQAWRVVDLDGDYKKIVSKLTTSKGFDVLDCNMDGSVGLRLFDYFGTACQKFKFNYIGLSSNSTTQRTANVTENSLNTSVSIYPNPSSNGDINVTYNAQDVEEYSINIFSIDGKKVYEKSCLSEKTESISTGLEKGTYILRIYGADFTESKQIIIE</sequence>
<comment type="similarity">
    <text evidence="3">Belongs to the glycosyl hydrolase 5 (cellulase A) family.</text>
</comment>
<dbReference type="Pfam" id="PF14200">
    <property type="entry name" value="RicinB_lectin_2"/>
    <property type="match status" value="1"/>
</dbReference>
<evidence type="ECO:0000256" key="2">
    <source>
        <dbReference type="ARBA" id="ARBA00023295"/>
    </source>
</evidence>
<dbReference type="InterPro" id="IPR017853">
    <property type="entry name" value="GH"/>
</dbReference>
<feature type="domain" description="Ricin B lectin" evidence="5">
    <location>
        <begin position="408"/>
        <end position="488"/>
    </location>
</feature>
<proteinExistence type="inferred from homology"/>
<evidence type="ECO:0000259" key="5">
    <source>
        <dbReference type="Pfam" id="PF14200"/>
    </source>
</evidence>
<dbReference type="InterPro" id="IPR035992">
    <property type="entry name" value="Ricin_B-like_lectins"/>
</dbReference>
<gene>
    <name evidence="7" type="ORF">JL102_13665</name>
</gene>
<organism evidence="7 8">
    <name type="scientific">Fulvivirga sediminis</name>
    <dbReference type="NCBI Taxonomy" id="2803949"/>
    <lineage>
        <taxon>Bacteria</taxon>
        <taxon>Pseudomonadati</taxon>
        <taxon>Bacteroidota</taxon>
        <taxon>Cytophagia</taxon>
        <taxon>Cytophagales</taxon>
        <taxon>Fulvivirgaceae</taxon>
        <taxon>Fulvivirga</taxon>
    </lineage>
</organism>
<protein>
    <submittedName>
        <fullName evidence="7">RICIN domain-containing protein</fullName>
    </submittedName>
</protein>
<dbReference type="Gene3D" id="3.20.20.80">
    <property type="entry name" value="Glycosidases"/>
    <property type="match status" value="1"/>
</dbReference>
<feature type="domain" description="Secretion system C-terminal sorting" evidence="6">
    <location>
        <begin position="576"/>
        <end position="649"/>
    </location>
</feature>
<keyword evidence="2 3" id="KW-0326">Glycosidase</keyword>
<dbReference type="InterPro" id="IPR000772">
    <property type="entry name" value="Ricin_B_lectin"/>
</dbReference>
<name>A0A937K011_9BACT</name>
<dbReference type="Gene3D" id="2.80.10.50">
    <property type="match status" value="1"/>
</dbReference>
<dbReference type="NCBIfam" id="TIGR04183">
    <property type="entry name" value="Por_Secre_tail"/>
    <property type="match status" value="1"/>
</dbReference>
<dbReference type="Proteomes" id="UP000659388">
    <property type="component" value="Unassembled WGS sequence"/>
</dbReference>
<feature type="domain" description="Glycoside hydrolase family 5" evidence="4">
    <location>
        <begin position="76"/>
        <end position="296"/>
    </location>
</feature>
<evidence type="ECO:0000313" key="8">
    <source>
        <dbReference type="Proteomes" id="UP000659388"/>
    </source>
</evidence>
<reference evidence="7" key="1">
    <citation type="submission" date="2021-01" db="EMBL/GenBank/DDBJ databases">
        <title>Fulvivirga kasyanovii gen. nov., sp nov., a novel member of the phylum Bacteroidetes isolated from seawater in a mussel farm.</title>
        <authorList>
            <person name="Zhao L.-H."/>
            <person name="Wang Z.-J."/>
        </authorList>
    </citation>
    <scope>NUCLEOTIDE SEQUENCE</scope>
    <source>
        <strain evidence="7">2943</strain>
    </source>
</reference>
<dbReference type="InterPro" id="IPR001547">
    <property type="entry name" value="Glyco_hydro_5"/>
</dbReference>
<dbReference type="EMBL" id="JAESIY010000007">
    <property type="protein sequence ID" value="MBL3657189.1"/>
    <property type="molecule type" value="Genomic_DNA"/>
</dbReference>
<dbReference type="AlphaFoldDB" id="A0A937K011"/>
<evidence type="ECO:0000259" key="4">
    <source>
        <dbReference type="Pfam" id="PF00150"/>
    </source>
</evidence>
<accession>A0A937K011</accession>
<dbReference type="SUPFAM" id="SSF51445">
    <property type="entry name" value="(Trans)glycosidases"/>
    <property type="match status" value="1"/>
</dbReference>
<evidence type="ECO:0000313" key="7">
    <source>
        <dbReference type="EMBL" id="MBL3657189.1"/>
    </source>
</evidence>
<evidence type="ECO:0000259" key="6">
    <source>
        <dbReference type="Pfam" id="PF18962"/>
    </source>
</evidence>
<dbReference type="Pfam" id="PF18962">
    <property type="entry name" value="Por_Secre_tail"/>
    <property type="match status" value="1"/>
</dbReference>
<dbReference type="CDD" id="cd00161">
    <property type="entry name" value="beta-trefoil_Ricin-like"/>
    <property type="match status" value="1"/>
</dbReference>
<evidence type="ECO:0000256" key="1">
    <source>
        <dbReference type="ARBA" id="ARBA00022801"/>
    </source>
</evidence>
<evidence type="ECO:0000256" key="3">
    <source>
        <dbReference type="RuleBase" id="RU361153"/>
    </source>
</evidence>
<dbReference type="PROSITE" id="PS50231">
    <property type="entry name" value="RICIN_B_LECTIN"/>
    <property type="match status" value="1"/>
</dbReference>